<evidence type="ECO:0000256" key="2">
    <source>
        <dbReference type="ARBA" id="ARBA00007749"/>
    </source>
</evidence>
<dbReference type="GO" id="GO:0046872">
    <property type="term" value="F:metal ion binding"/>
    <property type="evidence" value="ECO:0007669"/>
    <property type="project" value="UniProtKB-KW"/>
</dbReference>
<proteinExistence type="inferred from homology"/>
<protein>
    <submittedName>
        <fullName evidence="8 9">Metallo-hydrolase</fullName>
    </submittedName>
</protein>
<dbReference type="InterPro" id="IPR051013">
    <property type="entry name" value="MBL_superfamily_lactonases"/>
</dbReference>
<sequence length="299" mass="32274">MKVHHLDCGTMRPLGAPAGLVCHVLLIETPTGLALVDTGVGGLLGRPSPARRFGPARHLLRPSFDEAQTAVRQIERLGLDPADVRDVVLTHFDADHVGGLADFPRARVHLTDAEATAAIHPATRREKERYKAVLRSHGPTLVRHPPPTGESWRGFESATELTGIAPGIVLIGLPGHTRGHAAVAVDAGSHWVLHAGDAFYHRGQVAGAGRTPVSLRAMERVVAHDWRKVLAHHERLAALWRAADPDLVLVNAHDPVLLAAARARADTRTRSAGPIQRSRHEPGPERASRISCRRAGGRR</sequence>
<reference evidence="9 10" key="2">
    <citation type="submission" date="2017-09" db="EMBL/GenBank/DDBJ databases">
        <authorList>
            <person name="Lee N."/>
            <person name="Cho B.-K."/>
        </authorList>
    </citation>
    <scope>NUCLEOTIDE SEQUENCE [LARGE SCALE GENOMIC DNA]</scope>
    <source>
        <strain evidence="9 10">ATCC 27467</strain>
    </source>
</reference>
<evidence type="ECO:0000256" key="3">
    <source>
        <dbReference type="ARBA" id="ARBA00022723"/>
    </source>
</evidence>
<name>A0A5P2UGA9_9ACTN</name>
<dbReference type="OrthoDB" id="3196337at2"/>
<feature type="region of interest" description="Disordered" evidence="6">
    <location>
        <begin position="267"/>
        <end position="299"/>
    </location>
</feature>
<dbReference type="Proteomes" id="UP000326831">
    <property type="component" value="Chromosome"/>
</dbReference>
<dbReference type="PANTHER" id="PTHR42978:SF7">
    <property type="entry name" value="METALLO-HYDROLASE RV2300C-RELATED"/>
    <property type="match status" value="1"/>
</dbReference>
<reference evidence="8" key="1">
    <citation type="journal article" date="2014" name="Int. J. Syst. Evol. Microbiol.">
        <title>Complete genome sequence of Corynebacterium casei LMG S-19264T (=DSM 44701T), isolated from a smear-ripened cheese.</title>
        <authorList>
            <consortium name="US DOE Joint Genome Institute (JGI-PGF)"/>
            <person name="Walter F."/>
            <person name="Albersmeier A."/>
            <person name="Kalinowski J."/>
            <person name="Ruckert C."/>
        </authorList>
    </citation>
    <scope>NUCLEOTIDE SEQUENCE</scope>
    <source>
        <strain evidence="8">JCM 4834</strain>
    </source>
</reference>
<evidence type="ECO:0000256" key="4">
    <source>
        <dbReference type="ARBA" id="ARBA00022801"/>
    </source>
</evidence>
<dbReference type="Gene3D" id="3.60.15.10">
    <property type="entry name" value="Ribonuclease Z/Hydroxyacylglutathione hydrolase-like"/>
    <property type="match status" value="1"/>
</dbReference>
<keyword evidence="3" id="KW-0479">Metal-binding</keyword>
<dbReference type="EMBL" id="BMVX01000001">
    <property type="protein sequence ID" value="GGZ47713.1"/>
    <property type="molecule type" value="Genomic_DNA"/>
</dbReference>
<dbReference type="AlphaFoldDB" id="A0A5P2UGA9"/>
<accession>A0A5P2UGA9</accession>
<dbReference type="KEGG" id="ssub:CP968_03455"/>
<evidence type="ECO:0000313" key="8">
    <source>
        <dbReference type="EMBL" id="GGZ47713.1"/>
    </source>
</evidence>
<keyword evidence="10" id="KW-1185">Reference proteome</keyword>
<dbReference type="Proteomes" id="UP000634660">
    <property type="component" value="Unassembled WGS sequence"/>
</dbReference>
<dbReference type="CDD" id="cd07742">
    <property type="entry name" value="metallo-hydrolase-like_MBL-fold"/>
    <property type="match status" value="1"/>
</dbReference>
<evidence type="ECO:0000259" key="7">
    <source>
        <dbReference type="SMART" id="SM00849"/>
    </source>
</evidence>
<evidence type="ECO:0000313" key="10">
    <source>
        <dbReference type="Proteomes" id="UP000326831"/>
    </source>
</evidence>
<dbReference type="Pfam" id="PF00753">
    <property type="entry name" value="Lactamase_B"/>
    <property type="match status" value="1"/>
</dbReference>
<feature type="compositionally biased region" description="Basic and acidic residues" evidence="6">
    <location>
        <begin position="278"/>
        <end position="288"/>
    </location>
</feature>
<dbReference type="PANTHER" id="PTHR42978">
    <property type="entry name" value="QUORUM-QUENCHING LACTONASE YTNP-RELATED-RELATED"/>
    <property type="match status" value="1"/>
</dbReference>
<dbReference type="InterPro" id="IPR001279">
    <property type="entry name" value="Metallo-B-lactamas"/>
</dbReference>
<dbReference type="SMART" id="SM00849">
    <property type="entry name" value="Lactamase_B"/>
    <property type="match status" value="1"/>
</dbReference>
<comment type="similarity">
    <text evidence="2">Belongs to the metallo-beta-lactamase superfamily.</text>
</comment>
<evidence type="ECO:0000256" key="5">
    <source>
        <dbReference type="ARBA" id="ARBA00022833"/>
    </source>
</evidence>
<dbReference type="SUPFAM" id="SSF56281">
    <property type="entry name" value="Metallo-hydrolase/oxidoreductase"/>
    <property type="match status" value="1"/>
</dbReference>
<gene>
    <name evidence="9" type="ORF">CP968_03455</name>
    <name evidence="8" type="ORF">GCM10010371_03830</name>
</gene>
<dbReference type="InterPro" id="IPR036866">
    <property type="entry name" value="RibonucZ/Hydroxyglut_hydro"/>
</dbReference>
<comment type="cofactor">
    <cofactor evidence="1">
        <name>Zn(2+)</name>
        <dbReference type="ChEBI" id="CHEBI:29105"/>
    </cofactor>
</comment>
<feature type="domain" description="Metallo-beta-lactamase" evidence="7">
    <location>
        <begin position="21"/>
        <end position="233"/>
    </location>
</feature>
<evidence type="ECO:0000256" key="6">
    <source>
        <dbReference type="SAM" id="MobiDB-lite"/>
    </source>
</evidence>
<keyword evidence="4 9" id="KW-0378">Hydrolase</keyword>
<keyword evidence="5" id="KW-0862">Zinc</keyword>
<organism evidence="9 10">
    <name type="scientific">Streptomyces subrutilus</name>
    <dbReference type="NCBI Taxonomy" id="36818"/>
    <lineage>
        <taxon>Bacteria</taxon>
        <taxon>Bacillati</taxon>
        <taxon>Actinomycetota</taxon>
        <taxon>Actinomycetes</taxon>
        <taxon>Kitasatosporales</taxon>
        <taxon>Streptomycetaceae</taxon>
        <taxon>Streptomyces</taxon>
    </lineage>
</organism>
<evidence type="ECO:0000313" key="9">
    <source>
        <dbReference type="EMBL" id="QEU77469.1"/>
    </source>
</evidence>
<dbReference type="EMBL" id="CP023701">
    <property type="protein sequence ID" value="QEU77469.1"/>
    <property type="molecule type" value="Genomic_DNA"/>
</dbReference>
<reference evidence="8" key="3">
    <citation type="submission" date="2020-09" db="EMBL/GenBank/DDBJ databases">
        <authorList>
            <person name="Sun Q."/>
            <person name="Ohkuma M."/>
        </authorList>
    </citation>
    <scope>NUCLEOTIDE SEQUENCE</scope>
    <source>
        <strain evidence="8">JCM 4834</strain>
    </source>
</reference>
<dbReference type="GO" id="GO:0016787">
    <property type="term" value="F:hydrolase activity"/>
    <property type="evidence" value="ECO:0007669"/>
    <property type="project" value="UniProtKB-KW"/>
</dbReference>
<evidence type="ECO:0000256" key="1">
    <source>
        <dbReference type="ARBA" id="ARBA00001947"/>
    </source>
</evidence>
<dbReference type="RefSeq" id="WP_150516565.1">
    <property type="nucleotide sequence ID" value="NZ_BMVX01000001.1"/>
</dbReference>